<proteinExistence type="predicted"/>
<sequence length="352" mass="38218">MASKKNVETRKKQGGEPVFIVKSALKRGGLDYLHIALIALVLILVALAVSLATFRSYEVCGYGINATGSCIVPAHNSSQALSAAENVLAGYSTLNSSLALLPYYTYVNESEVSYLPKTNEWLVVFPYLDPLTNSESNFSMLLYGNNLSLLQSSIQTIPPLNVTGNRVTAFGAISMKDKVLCASKPPIPIYSIIDPYAPGSISALQAAINASDKYGSRVNMSYKFIFTGNAVEKYPKYGVRRTQQLGYYLFCASQQPTFPSFVKYLGDVFDGNPPSNSTMATLLSDANMNQTQFATCLGSAGQALQYQAVLANYYNVTQTPQFIVDCKYLALPETLNPAINYTLSSINSSTSK</sequence>
<evidence type="ECO:0000313" key="3">
    <source>
        <dbReference type="Proteomes" id="UP000332487"/>
    </source>
</evidence>
<dbReference type="Gene3D" id="3.40.30.10">
    <property type="entry name" value="Glutaredoxin"/>
    <property type="match status" value="1"/>
</dbReference>
<reference evidence="2 3" key="2">
    <citation type="journal article" date="2010" name="Proc. Natl. Acad. Sci. U.S.A.">
        <title>Enigmatic, ultrasmall, uncultivated Archaea.</title>
        <authorList>
            <person name="Baker B.J."/>
            <person name="Comolli L.R."/>
            <person name="Dick G.J."/>
            <person name="Hauser L.J."/>
            <person name="Hyatt D."/>
            <person name="Dill B.D."/>
            <person name="Land M.L."/>
            <person name="Verberkmoes N.C."/>
            <person name="Hettich R.L."/>
            <person name="Banfield J.F."/>
        </authorList>
    </citation>
    <scope>NUCLEOTIDE SEQUENCE [LARGE SCALE GENOMIC DNA]</scope>
    <source>
        <strain evidence="2">ARMAN-2</strain>
    </source>
</reference>
<organism evidence="2 3">
    <name type="scientific">Candidatus Micrarchaeum acidiphilum ARMAN-2</name>
    <dbReference type="NCBI Taxonomy" id="425595"/>
    <lineage>
        <taxon>Archaea</taxon>
        <taxon>Candidatus Micrarchaeota</taxon>
        <taxon>Candidatus Micrarchaeia</taxon>
        <taxon>Candidatus Micrarchaeales</taxon>
        <taxon>Candidatus Micrarchaeaceae</taxon>
        <taxon>Candidatus Micrarchaeum</taxon>
    </lineage>
</organism>
<protein>
    <recommendedName>
        <fullName evidence="4">Thioredoxin-like fold domain-containing protein</fullName>
    </recommendedName>
</protein>
<dbReference type="InterPro" id="IPR036249">
    <property type="entry name" value="Thioredoxin-like_sf"/>
</dbReference>
<keyword evidence="1" id="KW-1133">Transmembrane helix</keyword>
<keyword evidence="1" id="KW-0472">Membrane</keyword>
<evidence type="ECO:0000256" key="1">
    <source>
        <dbReference type="SAM" id="Phobius"/>
    </source>
</evidence>
<evidence type="ECO:0000313" key="2">
    <source>
        <dbReference type="EMBL" id="EET90167.1"/>
    </source>
</evidence>
<keyword evidence="1" id="KW-0812">Transmembrane</keyword>
<feature type="transmembrane region" description="Helical" evidence="1">
    <location>
        <begin position="32"/>
        <end position="54"/>
    </location>
</feature>
<evidence type="ECO:0008006" key="4">
    <source>
        <dbReference type="Google" id="ProtNLM"/>
    </source>
</evidence>
<accession>C7DHR5</accession>
<gene>
    <name evidence="2" type="ORF">UNLARM2_0607</name>
</gene>
<dbReference type="EMBL" id="GG697240">
    <property type="protein sequence ID" value="EET90167.1"/>
    <property type="molecule type" value="Genomic_DNA"/>
</dbReference>
<dbReference type="Proteomes" id="UP000332487">
    <property type="component" value="Unassembled WGS sequence"/>
</dbReference>
<name>C7DHR5_MICA2</name>
<dbReference type="AlphaFoldDB" id="C7DHR5"/>
<dbReference type="SUPFAM" id="SSF52833">
    <property type="entry name" value="Thioredoxin-like"/>
    <property type="match status" value="1"/>
</dbReference>
<keyword evidence="3" id="KW-1185">Reference proteome</keyword>
<reference evidence="2 3" key="1">
    <citation type="journal article" date="2009" name="Genome Biol.">
        <title>Community-wide analysis of microbial genome sequence signatures.</title>
        <authorList>
            <person name="Dick G.J."/>
            <person name="Andersson A.F."/>
            <person name="Baker B.J."/>
            <person name="Simmons S.L."/>
            <person name="Thomas B.C."/>
            <person name="Yelton A.P."/>
            <person name="Banfield J.F."/>
        </authorList>
    </citation>
    <scope>NUCLEOTIDE SEQUENCE [LARGE SCALE GENOMIC DNA]</scope>
    <source>
        <strain evidence="2">ARMAN-2</strain>
    </source>
</reference>